<protein>
    <submittedName>
        <fullName evidence="2">Uncharacterized protein</fullName>
    </submittedName>
</protein>
<proteinExistence type="predicted"/>
<name>A0A5C3R2S7_9AGAR</name>
<keyword evidence="1" id="KW-0472">Membrane</keyword>
<feature type="transmembrane region" description="Helical" evidence="1">
    <location>
        <begin position="58"/>
        <end position="77"/>
    </location>
</feature>
<sequence length="87" mass="9841">MGQEEVKVEKHHFEISYSRLLDRTELVFSSIGGAMLGIADSHQGRGQSIAREYYRKRYASLHATSIILLTTTFAVNVRVRCPTELSL</sequence>
<accession>A0A5C3R2S7</accession>
<reference evidence="2 3" key="1">
    <citation type="journal article" date="2019" name="Nat. Ecol. Evol.">
        <title>Megaphylogeny resolves global patterns of mushroom evolution.</title>
        <authorList>
            <person name="Varga T."/>
            <person name="Krizsan K."/>
            <person name="Foldi C."/>
            <person name="Dima B."/>
            <person name="Sanchez-Garcia M."/>
            <person name="Sanchez-Ramirez S."/>
            <person name="Szollosi G.J."/>
            <person name="Szarkandi J.G."/>
            <person name="Papp V."/>
            <person name="Albert L."/>
            <person name="Andreopoulos W."/>
            <person name="Angelini C."/>
            <person name="Antonin V."/>
            <person name="Barry K.W."/>
            <person name="Bougher N.L."/>
            <person name="Buchanan P."/>
            <person name="Buyck B."/>
            <person name="Bense V."/>
            <person name="Catcheside P."/>
            <person name="Chovatia M."/>
            <person name="Cooper J."/>
            <person name="Damon W."/>
            <person name="Desjardin D."/>
            <person name="Finy P."/>
            <person name="Geml J."/>
            <person name="Haridas S."/>
            <person name="Hughes K."/>
            <person name="Justo A."/>
            <person name="Karasinski D."/>
            <person name="Kautmanova I."/>
            <person name="Kiss B."/>
            <person name="Kocsube S."/>
            <person name="Kotiranta H."/>
            <person name="LaButti K.M."/>
            <person name="Lechner B.E."/>
            <person name="Liimatainen K."/>
            <person name="Lipzen A."/>
            <person name="Lukacs Z."/>
            <person name="Mihaltcheva S."/>
            <person name="Morgado L.N."/>
            <person name="Niskanen T."/>
            <person name="Noordeloos M.E."/>
            <person name="Ohm R.A."/>
            <person name="Ortiz-Santana B."/>
            <person name="Ovrebo C."/>
            <person name="Racz N."/>
            <person name="Riley R."/>
            <person name="Savchenko A."/>
            <person name="Shiryaev A."/>
            <person name="Soop K."/>
            <person name="Spirin V."/>
            <person name="Szebenyi C."/>
            <person name="Tomsovsky M."/>
            <person name="Tulloss R.E."/>
            <person name="Uehling J."/>
            <person name="Grigoriev I.V."/>
            <person name="Vagvolgyi C."/>
            <person name="Papp T."/>
            <person name="Martin F.M."/>
            <person name="Miettinen O."/>
            <person name="Hibbett D.S."/>
            <person name="Nagy L.G."/>
        </authorList>
    </citation>
    <scope>NUCLEOTIDE SEQUENCE [LARGE SCALE GENOMIC DNA]</scope>
    <source>
        <strain evidence="2 3">CBS 309.79</strain>
    </source>
</reference>
<keyword evidence="1" id="KW-0812">Transmembrane</keyword>
<organism evidence="2 3">
    <name type="scientific">Pterulicium gracile</name>
    <dbReference type="NCBI Taxonomy" id="1884261"/>
    <lineage>
        <taxon>Eukaryota</taxon>
        <taxon>Fungi</taxon>
        <taxon>Dikarya</taxon>
        <taxon>Basidiomycota</taxon>
        <taxon>Agaricomycotina</taxon>
        <taxon>Agaricomycetes</taxon>
        <taxon>Agaricomycetidae</taxon>
        <taxon>Agaricales</taxon>
        <taxon>Pleurotineae</taxon>
        <taxon>Pterulaceae</taxon>
        <taxon>Pterulicium</taxon>
    </lineage>
</organism>
<dbReference type="EMBL" id="ML178814">
    <property type="protein sequence ID" value="TFL07221.1"/>
    <property type="molecule type" value="Genomic_DNA"/>
</dbReference>
<keyword evidence="1" id="KW-1133">Transmembrane helix</keyword>
<keyword evidence="3" id="KW-1185">Reference proteome</keyword>
<gene>
    <name evidence="2" type="ORF">BDV98DRAFT_14682</name>
</gene>
<evidence type="ECO:0000313" key="3">
    <source>
        <dbReference type="Proteomes" id="UP000305067"/>
    </source>
</evidence>
<dbReference type="AlphaFoldDB" id="A0A5C3R2S7"/>
<evidence type="ECO:0000256" key="1">
    <source>
        <dbReference type="SAM" id="Phobius"/>
    </source>
</evidence>
<evidence type="ECO:0000313" key="2">
    <source>
        <dbReference type="EMBL" id="TFL07221.1"/>
    </source>
</evidence>
<dbReference type="Proteomes" id="UP000305067">
    <property type="component" value="Unassembled WGS sequence"/>
</dbReference>